<reference evidence="1 2" key="1">
    <citation type="submission" date="2016-03" db="EMBL/GenBank/DDBJ databases">
        <title>Complete genome sequence of a novel chlorpyrifos degrading bacterium, Cupriavidus nantongensis sp. X1.</title>
        <authorList>
            <person name="Fang L."/>
        </authorList>
    </citation>
    <scope>NUCLEOTIDE SEQUENCE [LARGE SCALE GENOMIC DNA]</scope>
    <source>
        <strain evidence="1 2">X1</strain>
    </source>
</reference>
<dbReference type="AlphaFoldDB" id="A0A142JGQ9"/>
<evidence type="ECO:0000313" key="1">
    <source>
        <dbReference type="EMBL" id="AMR77271.1"/>
    </source>
</evidence>
<dbReference type="STRING" id="1796606.A2G96_05735"/>
<keyword evidence="2" id="KW-1185">Reference proteome</keyword>
<proteinExistence type="predicted"/>
<dbReference type="EMBL" id="CP014844">
    <property type="protein sequence ID" value="AMR77271.1"/>
    <property type="molecule type" value="Genomic_DNA"/>
</dbReference>
<gene>
    <name evidence="1" type="ORF">A2G96_05735</name>
</gene>
<dbReference type="OrthoDB" id="10015266at2"/>
<dbReference type="Proteomes" id="UP000075238">
    <property type="component" value="Chromosome 1"/>
</dbReference>
<evidence type="ECO:0000313" key="2">
    <source>
        <dbReference type="Proteomes" id="UP000075238"/>
    </source>
</evidence>
<protein>
    <submittedName>
        <fullName evidence="1">Uncharacterized protein</fullName>
    </submittedName>
</protein>
<organism evidence="1 2">
    <name type="scientific">Cupriavidus nantongensis</name>
    <dbReference type="NCBI Taxonomy" id="1796606"/>
    <lineage>
        <taxon>Bacteria</taxon>
        <taxon>Pseudomonadati</taxon>
        <taxon>Pseudomonadota</taxon>
        <taxon>Betaproteobacteria</taxon>
        <taxon>Burkholderiales</taxon>
        <taxon>Burkholderiaceae</taxon>
        <taxon>Cupriavidus</taxon>
    </lineage>
</organism>
<dbReference type="RefSeq" id="WP_062797552.1">
    <property type="nucleotide sequence ID" value="NZ_CP014844.1"/>
</dbReference>
<sequence>MEQSNEAVRPSASTLRWLGDNISFDASRPATIEFEDANGKPLYLSLAEALARAEEVDNYGLGRIVAGAGFAAERGYLCTADAESWRRWRLHARN</sequence>
<name>A0A142JGQ9_9BURK</name>
<accession>A0A142JGQ9</accession>
<dbReference type="KEGG" id="cnan:A2G96_05735"/>